<dbReference type="EMBL" id="CP109109">
    <property type="protein sequence ID" value="WSB95614.1"/>
    <property type="molecule type" value="Genomic_DNA"/>
</dbReference>
<name>A0ACD4ZBX5_9ACTN</name>
<proteinExistence type="predicted"/>
<keyword evidence="2" id="KW-1185">Reference proteome</keyword>
<protein>
    <submittedName>
        <fullName evidence="1">FAD-binding protein</fullName>
    </submittedName>
</protein>
<organism evidence="1 2">
    <name type="scientific">Streptomyces scopuliridis</name>
    <dbReference type="NCBI Taxonomy" id="452529"/>
    <lineage>
        <taxon>Bacteria</taxon>
        <taxon>Bacillati</taxon>
        <taxon>Actinomycetota</taxon>
        <taxon>Actinomycetes</taxon>
        <taxon>Kitasatosporales</taxon>
        <taxon>Streptomycetaceae</taxon>
        <taxon>Streptomyces</taxon>
    </lineage>
</organism>
<sequence length="517" mass="55938">MSQTSSLGPHLTRTWEELPDQADILIVGGGLAGLELAAHLERAGADDVLVVEAGADGDLQHVYAANDAASADRIWTDEQSDEYFVQPWSSATEPHFGQGSGLRRRVGGRSLYWHGVLLPVEDWALTEADWPRAVIDDLAHSWQGGASLYDRVRSDLMEWSRQAATGGAAPDDNALRVGPFRFVDPPRAVRPAGPGAERWEAYSPLAHWLEPGPAANSASGGGGVRIAPAIETVAVLTTEGRADGVVVRHRVSGEEKRIRAGKVVLAAGTVESTRLAIQTLHQTGKRAQPSLTGLVDHIVQGFNVSLETEDLPDWLVSRARAGVFSFAPGSGASRSNLFIDLGLGDSGDLRLEVWATGEQMRSAQGVVSCSPEEEWPWSVTISTGLDAQDTLTVEAQRDELREFWTEWCAEFGLKPVPLEFEFDFAAPRRTLRSVRESLRGEDRSVFHQPVTWSSPLGTEEHEGGTLAIGDVLNENQEFKEIPGLFAVGPAIFPRQGSANPSLTSLALSRRLTPLLMA</sequence>
<gene>
    <name evidence="1" type="ORF">OG835_00205</name>
</gene>
<dbReference type="Proteomes" id="UP001348369">
    <property type="component" value="Chromosome"/>
</dbReference>
<evidence type="ECO:0000313" key="2">
    <source>
        <dbReference type="Proteomes" id="UP001348369"/>
    </source>
</evidence>
<reference evidence="1" key="1">
    <citation type="submission" date="2022-10" db="EMBL/GenBank/DDBJ databases">
        <title>The complete genomes of actinobacterial strains from the NBC collection.</title>
        <authorList>
            <person name="Joergensen T.S."/>
            <person name="Alvarez Arevalo M."/>
            <person name="Sterndorff E.B."/>
            <person name="Faurdal D."/>
            <person name="Vuksanovic O."/>
            <person name="Mourched A.-S."/>
            <person name="Charusanti P."/>
            <person name="Shaw S."/>
            <person name="Blin K."/>
            <person name="Weber T."/>
        </authorList>
    </citation>
    <scope>NUCLEOTIDE SEQUENCE</scope>
    <source>
        <strain evidence="1">NBC 01771</strain>
    </source>
</reference>
<evidence type="ECO:0000313" key="1">
    <source>
        <dbReference type="EMBL" id="WSB95614.1"/>
    </source>
</evidence>
<accession>A0ACD4ZBX5</accession>